<accession>A0ABD3XTP9</accession>
<dbReference type="Pfam" id="PF00084">
    <property type="entry name" value="Sushi"/>
    <property type="match status" value="2"/>
</dbReference>
<proteinExistence type="predicted"/>
<evidence type="ECO:0000256" key="2">
    <source>
        <dbReference type="PROSITE-ProRule" id="PRU00302"/>
    </source>
</evidence>
<keyword evidence="2" id="KW-0768">Sushi</keyword>
<evidence type="ECO:0000256" key="1">
    <source>
        <dbReference type="ARBA" id="ARBA00023157"/>
    </source>
</evidence>
<sequence>MAEVEVGQNYTYKCQSGLFEKGDLNPTITCLEYGSWTSTQFQCVCNTPPMKYGTINEMAEVEVGQNNTYKCQSGLFEKGDLNPTITCLEYGSWTSTQFQCGNVIIHFIE</sequence>
<name>A0ABD3XTP9_SINWO</name>
<evidence type="ECO:0000259" key="3">
    <source>
        <dbReference type="PROSITE" id="PS50923"/>
    </source>
</evidence>
<protein>
    <recommendedName>
        <fullName evidence="3">Sushi domain-containing protein</fullName>
    </recommendedName>
</protein>
<dbReference type="Proteomes" id="UP001634394">
    <property type="component" value="Unassembled WGS sequence"/>
</dbReference>
<dbReference type="AlphaFoldDB" id="A0ABD3XTP9"/>
<evidence type="ECO:0000313" key="5">
    <source>
        <dbReference type="Proteomes" id="UP001634394"/>
    </source>
</evidence>
<organism evidence="4 5">
    <name type="scientific">Sinanodonta woodiana</name>
    <name type="common">Chinese pond mussel</name>
    <name type="synonym">Anodonta woodiana</name>
    <dbReference type="NCBI Taxonomy" id="1069815"/>
    <lineage>
        <taxon>Eukaryota</taxon>
        <taxon>Metazoa</taxon>
        <taxon>Spiralia</taxon>
        <taxon>Lophotrochozoa</taxon>
        <taxon>Mollusca</taxon>
        <taxon>Bivalvia</taxon>
        <taxon>Autobranchia</taxon>
        <taxon>Heteroconchia</taxon>
        <taxon>Palaeoheterodonta</taxon>
        <taxon>Unionida</taxon>
        <taxon>Unionoidea</taxon>
        <taxon>Unionidae</taxon>
        <taxon>Unioninae</taxon>
        <taxon>Sinanodonta</taxon>
    </lineage>
</organism>
<feature type="domain" description="Sushi" evidence="3">
    <location>
        <begin position="43"/>
        <end position="102"/>
    </location>
</feature>
<comment type="caution">
    <text evidence="4">The sequence shown here is derived from an EMBL/GenBank/DDBJ whole genome shotgun (WGS) entry which is preliminary data.</text>
</comment>
<keyword evidence="5" id="KW-1185">Reference proteome</keyword>
<keyword evidence="1" id="KW-1015">Disulfide bond</keyword>
<reference evidence="4 5" key="1">
    <citation type="submission" date="2024-11" db="EMBL/GenBank/DDBJ databases">
        <title>Chromosome-level genome assembly of the freshwater bivalve Anodonta woodiana.</title>
        <authorList>
            <person name="Chen X."/>
        </authorList>
    </citation>
    <scope>NUCLEOTIDE SEQUENCE [LARGE SCALE GENOMIC DNA]</scope>
    <source>
        <strain evidence="4">MN2024</strain>
        <tissue evidence="4">Gills</tissue>
    </source>
</reference>
<dbReference type="SUPFAM" id="SSF57535">
    <property type="entry name" value="Complement control module/SCR domain"/>
    <property type="match status" value="2"/>
</dbReference>
<gene>
    <name evidence="4" type="ORF">ACJMK2_001925</name>
</gene>
<evidence type="ECO:0000313" key="4">
    <source>
        <dbReference type="EMBL" id="KAL3889589.1"/>
    </source>
</evidence>
<comment type="caution">
    <text evidence="2">Lacks conserved residue(s) required for the propagation of feature annotation.</text>
</comment>
<dbReference type="PROSITE" id="PS50923">
    <property type="entry name" value="SUSHI"/>
    <property type="match status" value="1"/>
</dbReference>
<dbReference type="EMBL" id="JBJQND010000001">
    <property type="protein sequence ID" value="KAL3889589.1"/>
    <property type="molecule type" value="Genomic_DNA"/>
</dbReference>
<dbReference type="CDD" id="cd00033">
    <property type="entry name" value="CCP"/>
    <property type="match status" value="2"/>
</dbReference>
<dbReference type="InterPro" id="IPR000436">
    <property type="entry name" value="Sushi_SCR_CCP_dom"/>
</dbReference>
<dbReference type="InterPro" id="IPR035976">
    <property type="entry name" value="Sushi/SCR/CCP_sf"/>
</dbReference>
<dbReference type="Gene3D" id="2.10.70.10">
    <property type="entry name" value="Complement Module, domain 1"/>
    <property type="match status" value="2"/>
</dbReference>